<comment type="caution">
    <text evidence="1">The sequence shown here is derived from an EMBL/GenBank/DDBJ whole genome shotgun (WGS) entry which is preliminary data.</text>
</comment>
<dbReference type="AlphaFoldDB" id="A0A0D7VWG7"/>
<dbReference type="InterPro" id="IPR019587">
    <property type="entry name" value="Polyketide_cyclase/dehydratase"/>
</dbReference>
<dbReference type="OrthoDB" id="191189at2"/>
<accession>A0A0D7VWG7</accession>
<keyword evidence="2" id="KW-1185">Reference proteome</keyword>
<protein>
    <recommendedName>
        <fullName evidence="3">SRPBCC family protein</fullName>
    </recommendedName>
</protein>
<sequence>MNNVNLRTEKGVTIITSEVEINASREKVWKVLSLIGEIEKFHPLVKKSEAISHIKSGLGAKRHCELLPMGQMEEEVVEWREGKSFVLEVVGGKMLPPYRFMKGRIDLVELDEKTKVTFLFSYQLKYGILGRMMNALVIRPQFKKAPPKYVNGLKEYVETLNN</sequence>
<dbReference type="CDD" id="cd07821">
    <property type="entry name" value="PYR_PYL_RCAR_like"/>
    <property type="match status" value="1"/>
</dbReference>
<dbReference type="InterPro" id="IPR023393">
    <property type="entry name" value="START-like_dom_sf"/>
</dbReference>
<dbReference type="PATRIC" id="fig|1435349.4.peg.1917"/>
<evidence type="ECO:0008006" key="3">
    <source>
        <dbReference type="Google" id="ProtNLM"/>
    </source>
</evidence>
<evidence type="ECO:0000313" key="1">
    <source>
        <dbReference type="EMBL" id="KJD31196.1"/>
    </source>
</evidence>
<dbReference type="EMBL" id="JTDW01000030">
    <property type="protein sequence ID" value="KJD31196.1"/>
    <property type="molecule type" value="Genomic_DNA"/>
</dbReference>
<name>A0A0D7VWG7_9FLAO</name>
<gene>
    <name evidence="1" type="ORF">PW52_16775</name>
</gene>
<dbReference type="STRING" id="1435349.PW52_16775"/>
<reference evidence="1 2" key="1">
    <citation type="submission" date="2014-11" db="EMBL/GenBank/DDBJ databases">
        <title>Tamlana sedimentorum sp. nov., isolated from shallow sand sediments of the Sea of Japan.</title>
        <authorList>
            <person name="Romanenko L.A."/>
        </authorList>
    </citation>
    <scope>NUCLEOTIDE SEQUENCE [LARGE SCALE GENOMIC DNA]</scope>
    <source>
        <strain evidence="1 2">JCM 19808</strain>
    </source>
</reference>
<dbReference type="RefSeq" id="WP_044634143.1">
    <property type="nucleotide sequence ID" value="NZ_JTDW01000030.1"/>
</dbReference>
<organism evidence="1 2">
    <name type="scientific">Neotamlana sedimentorum</name>
    <dbReference type="NCBI Taxonomy" id="1435349"/>
    <lineage>
        <taxon>Bacteria</taxon>
        <taxon>Pseudomonadati</taxon>
        <taxon>Bacteroidota</taxon>
        <taxon>Flavobacteriia</taxon>
        <taxon>Flavobacteriales</taxon>
        <taxon>Flavobacteriaceae</taxon>
        <taxon>Neotamlana</taxon>
    </lineage>
</organism>
<dbReference type="Proteomes" id="UP000032578">
    <property type="component" value="Unassembled WGS sequence"/>
</dbReference>
<evidence type="ECO:0000313" key="2">
    <source>
        <dbReference type="Proteomes" id="UP000032578"/>
    </source>
</evidence>
<dbReference type="SUPFAM" id="SSF55961">
    <property type="entry name" value="Bet v1-like"/>
    <property type="match status" value="1"/>
</dbReference>
<dbReference type="Pfam" id="PF10604">
    <property type="entry name" value="Polyketide_cyc2"/>
    <property type="match status" value="1"/>
</dbReference>
<proteinExistence type="predicted"/>
<dbReference type="Gene3D" id="3.30.530.20">
    <property type="match status" value="1"/>
</dbReference>